<dbReference type="EMBL" id="WBVQ01000001">
    <property type="protein sequence ID" value="KAB2817785.1"/>
    <property type="molecule type" value="Genomic_DNA"/>
</dbReference>
<dbReference type="Pfam" id="PF03479">
    <property type="entry name" value="PCC"/>
    <property type="match status" value="1"/>
</dbReference>
<name>A0A6L3ZK37_9FLAO</name>
<dbReference type="CDD" id="cd11378">
    <property type="entry name" value="DUF296"/>
    <property type="match status" value="1"/>
</dbReference>
<comment type="caution">
    <text evidence="2">The sequence shown here is derived from an EMBL/GenBank/DDBJ whole genome shotgun (WGS) entry which is preliminary data.</text>
</comment>
<dbReference type="Proteomes" id="UP000484164">
    <property type="component" value="Unassembled WGS sequence"/>
</dbReference>
<dbReference type="PANTHER" id="PTHR34988:SF1">
    <property type="entry name" value="DNA-BINDING PROTEIN"/>
    <property type="match status" value="1"/>
</dbReference>
<gene>
    <name evidence="2" type="ORF">F8C82_05110</name>
</gene>
<dbReference type="Gene3D" id="3.30.1330.80">
    <property type="entry name" value="Hypothetical protein, similar to alpha- acetolactate decarboxylase, domain 2"/>
    <property type="match status" value="1"/>
</dbReference>
<accession>A0A6L3ZK37</accession>
<feature type="domain" description="PPC" evidence="1">
    <location>
        <begin position="1"/>
        <end position="129"/>
    </location>
</feature>
<sequence length="133" mass="14505">MKIDVLRLKPGADLYHSLQDWAIENSIEAATVLSGVGSLKQASLRYASKKSVKVSELPSEILQISGTVSKDGLHLHMTIGDDKGKVRGGHVRPGCRIRTTAEIVIGIIPNTAFERVYDTETGYKELKVSKSVE</sequence>
<proteinExistence type="predicted"/>
<keyword evidence="2" id="KW-0238">DNA-binding</keyword>
<dbReference type="GO" id="GO:0003677">
    <property type="term" value="F:DNA binding"/>
    <property type="evidence" value="ECO:0007669"/>
    <property type="project" value="UniProtKB-KW"/>
</dbReference>
<dbReference type="PANTHER" id="PTHR34988">
    <property type="entry name" value="PROTEIN, PUTATIVE-RELATED"/>
    <property type="match status" value="1"/>
</dbReference>
<dbReference type="AlphaFoldDB" id="A0A6L3ZK37"/>
<dbReference type="OrthoDB" id="552202at2"/>
<organism evidence="2 3">
    <name type="scientific">Phaeocystidibacter marisrubri</name>
    <dbReference type="NCBI Taxonomy" id="1577780"/>
    <lineage>
        <taxon>Bacteria</taxon>
        <taxon>Pseudomonadati</taxon>
        <taxon>Bacteroidota</taxon>
        <taxon>Flavobacteriia</taxon>
        <taxon>Flavobacteriales</taxon>
        <taxon>Phaeocystidibacteraceae</taxon>
        <taxon>Phaeocystidibacter</taxon>
    </lineage>
</organism>
<reference evidence="2 3" key="1">
    <citation type="submission" date="2019-10" db="EMBL/GenBank/DDBJ databases">
        <title>Genome sequence of Phaeocystidibacter marisrubri JCM30614 (type strain).</title>
        <authorList>
            <person name="Bowman J.P."/>
        </authorList>
    </citation>
    <scope>NUCLEOTIDE SEQUENCE [LARGE SCALE GENOMIC DNA]</scope>
    <source>
        <strain evidence="2 3">JCM 30614</strain>
    </source>
</reference>
<keyword evidence="3" id="KW-1185">Reference proteome</keyword>
<evidence type="ECO:0000313" key="3">
    <source>
        <dbReference type="Proteomes" id="UP000484164"/>
    </source>
</evidence>
<dbReference type="SUPFAM" id="SSF117856">
    <property type="entry name" value="AF0104/ALDC/Ptd012-like"/>
    <property type="match status" value="1"/>
</dbReference>
<evidence type="ECO:0000259" key="1">
    <source>
        <dbReference type="PROSITE" id="PS51742"/>
    </source>
</evidence>
<dbReference type="PROSITE" id="PS51742">
    <property type="entry name" value="PPC"/>
    <property type="match status" value="1"/>
</dbReference>
<protein>
    <submittedName>
        <fullName evidence="2">DNA-binding protein</fullName>
    </submittedName>
</protein>
<dbReference type="InterPro" id="IPR005175">
    <property type="entry name" value="PPC_dom"/>
</dbReference>
<dbReference type="RefSeq" id="WP_151692473.1">
    <property type="nucleotide sequence ID" value="NZ_BMGX01000002.1"/>
</dbReference>
<evidence type="ECO:0000313" key="2">
    <source>
        <dbReference type="EMBL" id="KAB2817785.1"/>
    </source>
</evidence>